<name>A0ABY1Q255_9BURK</name>
<evidence type="ECO:0000313" key="4">
    <source>
        <dbReference type="EMBL" id="SMP57007.1"/>
    </source>
</evidence>
<dbReference type="InterPro" id="IPR000674">
    <property type="entry name" value="Ald_Oxase/Xan_DH_a/b"/>
</dbReference>
<dbReference type="RefSeq" id="WP_283441905.1">
    <property type="nucleotide sequence ID" value="NZ_FXUL01000005.1"/>
</dbReference>
<evidence type="ECO:0000259" key="3">
    <source>
        <dbReference type="SMART" id="SM01008"/>
    </source>
</evidence>
<feature type="domain" description="Aldehyde oxidase/xanthine dehydrogenase a/b hammerhead" evidence="3">
    <location>
        <begin position="18"/>
        <end position="131"/>
    </location>
</feature>
<comment type="caution">
    <text evidence="4">The sequence shown here is derived from an EMBL/GenBank/DDBJ whole genome shotgun (WGS) entry which is preliminary data.</text>
</comment>
<dbReference type="InterPro" id="IPR037165">
    <property type="entry name" value="AldOxase/xan_DH_Mopterin-bd_sf"/>
</dbReference>
<dbReference type="PANTHER" id="PTHR11908">
    <property type="entry name" value="XANTHINE DEHYDROGENASE"/>
    <property type="match status" value="1"/>
</dbReference>
<keyword evidence="1" id="KW-0500">Molybdenum</keyword>
<sequence>MSVTGQPLNRVDGIRKVTGTATFSAEHKIPRLAHAVLVTSTIPSGRITRVDSAEAERMRGVIAVITHLNAPRLPSAGKAAAGEPPAGRVLNLLQDDRVHYNNQPVGLVVADTFEHAVDAARRVRLTYHAEQATTDFEKAKLQQVDPKKAKNGPADTNRGKLDEGIAAGVAQIDAAYRTPVEHHNPMEPHATIAVWEGDHLTLYDSTQYVTGDRNTVARTLGISPDKVRVICPYVGGGFGSKGSTWSHVVLAAMAARRAGRPVKLVLDRPQMFGPVGHRPHTEQRMLLAAAKDGALTAVRHNVVASTSFQEDWLETSALVTRMMYAAPNQQTTHRLGRLNTGTPTFTRAPGEASGSFALECAMDELAYELKVDPVDLRLRNYAERDPEKNKPWSSNALRECYRVGAERFGWAKRDPRPMSMRNGNTLIGMGMATATYPANRSAATATARILPDGSALVQSGTQDLGTGTYTVMTQVAADALGLPVDKVRFELGDSALPKAPVSGGSQSVASVSPAVQAAAAAVRDKLVALAIADRGSPLAGASAADIASDNGWLVLTSAPDRREPYAAVLARHGGRPIEASAEAKPGSEKEEYSMHSFGAVFAEVHVDAELGEIRVPRISAAYGVGRLLNEKTGHSQLMGGVVWGVGMALMEATEYDLRTGRPVNANLAEYHVPVNADIGVIDIVVVPEKDAQINPLGAKGIGEIGITGVAAAIANAVYHATGKRVRDLPITLDKVLT</sequence>
<dbReference type="InterPro" id="IPR046867">
    <property type="entry name" value="AldOxase/xan_DH_MoCoBD2"/>
</dbReference>
<evidence type="ECO:0000313" key="5">
    <source>
        <dbReference type="Proteomes" id="UP001158049"/>
    </source>
</evidence>
<accession>A0ABY1Q255</accession>
<dbReference type="SUPFAM" id="SSF54665">
    <property type="entry name" value="CO dehydrogenase molybdoprotein N-domain-like"/>
    <property type="match status" value="1"/>
</dbReference>
<dbReference type="SMART" id="SM01008">
    <property type="entry name" value="Ald_Xan_dh_C"/>
    <property type="match status" value="1"/>
</dbReference>
<keyword evidence="2" id="KW-0560">Oxidoreductase</keyword>
<evidence type="ECO:0000256" key="1">
    <source>
        <dbReference type="ARBA" id="ARBA00022505"/>
    </source>
</evidence>
<dbReference type="Pfam" id="PF02738">
    <property type="entry name" value="MoCoBD_1"/>
    <property type="match status" value="1"/>
</dbReference>
<dbReference type="EMBL" id="FXUL01000005">
    <property type="protein sequence ID" value="SMP57007.1"/>
    <property type="molecule type" value="Genomic_DNA"/>
</dbReference>
<organism evidence="4 5">
    <name type="scientific">Noviherbaspirillum suwonense</name>
    <dbReference type="NCBI Taxonomy" id="1224511"/>
    <lineage>
        <taxon>Bacteria</taxon>
        <taxon>Pseudomonadati</taxon>
        <taxon>Pseudomonadota</taxon>
        <taxon>Betaproteobacteria</taxon>
        <taxon>Burkholderiales</taxon>
        <taxon>Oxalobacteraceae</taxon>
        <taxon>Noviherbaspirillum</taxon>
    </lineage>
</organism>
<keyword evidence="5" id="KW-1185">Reference proteome</keyword>
<gene>
    <name evidence="4" type="ORF">SAMN06295970_10526</name>
</gene>
<dbReference type="InterPro" id="IPR016208">
    <property type="entry name" value="Ald_Oxase/xanthine_DH-like"/>
</dbReference>
<dbReference type="InterPro" id="IPR036856">
    <property type="entry name" value="Ald_Oxase/Xan_DH_a/b_sf"/>
</dbReference>
<dbReference type="Proteomes" id="UP001158049">
    <property type="component" value="Unassembled WGS sequence"/>
</dbReference>
<dbReference type="Gene3D" id="3.90.1170.50">
    <property type="entry name" value="Aldehyde oxidase/xanthine dehydrogenase, a/b hammerhead"/>
    <property type="match status" value="1"/>
</dbReference>
<dbReference type="SUPFAM" id="SSF56003">
    <property type="entry name" value="Molybdenum cofactor-binding domain"/>
    <property type="match status" value="1"/>
</dbReference>
<reference evidence="4 5" key="1">
    <citation type="submission" date="2017-05" db="EMBL/GenBank/DDBJ databases">
        <authorList>
            <person name="Varghese N."/>
            <person name="Submissions S."/>
        </authorList>
    </citation>
    <scope>NUCLEOTIDE SEQUENCE [LARGE SCALE GENOMIC DNA]</scope>
    <source>
        <strain evidence="4 5">DSM 26001</strain>
    </source>
</reference>
<proteinExistence type="predicted"/>
<dbReference type="Pfam" id="PF20256">
    <property type="entry name" value="MoCoBD_2"/>
    <property type="match status" value="1"/>
</dbReference>
<dbReference type="Pfam" id="PF01315">
    <property type="entry name" value="Ald_Xan_dh_C"/>
    <property type="match status" value="1"/>
</dbReference>
<dbReference type="PANTHER" id="PTHR11908:SF132">
    <property type="entry name" value="ALDEHYDE OXIDASE 1-RELATED"/>
    <property type="match status" value="1"/>
</dbReference>
<evidence type="ECO:0000256" key="2">
    <source>
        <dbReference type="ARBA" id="ARBA00023002"/>
    </source>
</evidence>
<protein>
    <submittedName>
        <fullName evidence="4">Xanthine dehydrogenase, molybdenum binding subunit apoprotein</fullName>
    </submittedName>
</protein>
<dbReference type="Gene3D" id="3.30.365.10">
    <property type="entry name" value="Aldehyde oxidase/xanthine dehydrogenase, molybdopterin binding domain"/>
    <property type="match status" value="4"/>
</dbReference>
<dbReference type="InterPro" id="IPR008274">
    <property type="entry name" value="AldOxase/xan_DH_MoCoBD1"/>
</dbReference>